<comment type="caution">
    <text evidence="5">The sequence shown here is derived from an EMBL/GenBank/DDBJ whole genome shotgun (WGS) entry which is preliminary data.</text>
</comment>
<dbReference type="OrthoDB" id="9796612at2"/>
<gene>
    <name evidence="5" type="ORF">ABW22_06480</name>
</gene>
<dbReference type="InterPro" id="IPR008201">
    <property type="entry name" value="HepT-like"/>
</dbReference>
<comment type="similarity">
    <text evidence="4">Belongs to the HepT RNase toxin family.</text>
</comment>
<dbReference type="GO" id="GO:0110001">
    <property type="term" value="C:toxin-antitoxin complex"/>
    <property type="evidence" value="ECO:0007669"/>
    <property type="project" value="InterPro"/>
</dbReference>
<proteinExistence type="inferred from homology"/>
<dbReference type="EMBL" id="LDUG01000018">
    <property type="protein sequence ID" value="KVW97044.1"/>
    <property type="molecule type" value="Genomic_DNA"/>
</dbReference>
<evidence type="ECO:0008006" key="7">
    <source>
        <dbReference type="Google" id="ProtNLM"/>
    </source>
</evidence>
<evidence type="ECO:0000313" key="6">
    <source>
        <dbReference type="Proteomes" id="UP000064243"/>
    </source>
</evidence>
<protein>
    <recommendedName>
        <fullName evidence="7">DUF86 domain-containing protein</fullName>
    </recommendedName>
</protein>
<organism evidence="5 6">
    <name type="scientific">Thiobacillus denitrificans</name>
    <dbReference type="NCBI Taxonomy" id="36861"/>
    <lineage>
        <taxon>Bacteria</taxon>
        <taxon>Pseudomonadati</taxon>
        <taxon>Pseudomonadota</taxon>
        <taxon>Betaproteobacteria</taxon>
        <taxon>Nitrosomonadales</taxon>
        <taxon>Thiobacillaceae</taxon>
        <taxon>Thiobacillus</taxon>
    </lineage>
</organism>
<evidence type="ECO:0000256" key="1">
    <source>
        <dbReference type="ARBA" id="ARBA00022649"/>
    </source>
</evidence>
<dbReference type="Proteomes" id="UP000064243">
    <property type="component" value="Unassembled WGS sequence"/>
</dbReference>
<keyword evidence="1" id="KW-1277">Toxin-antitoxin system</keyword>
<evidence type="ECO:0000313" key="5">
    <source>
        <dbReference type="EMBL" id="KVW97044.1"/>
    </source>
</evidence>
<dbReference type="GO" id="GO:0004540">
    <property type="term" value="F:RNA nuclease activity"/>
    <property type="evidence" value="ECO:0007669"/>
    <property type="project" value="InterPro"/>
</dbReference>
<dbReference type="AlphaFoldDB" id="A0A106BR11"/>
<accession>A0A106BR11</accession>
<name>A0A106BR11_THIDE</name>
<sequence>MDRQVIEQKLESLRRCLMRVQQKTPATFAELEHDPDAQDVLTLNLTRAVQISVDIGTHLIANSDQPAPDTMGQTFDVLANMGLISPELALRMKKAVGFRNIAIHNYETIDWQITFHIATRHIVDFSAFAAAIINHMEKHA</sequence>
<dbReference type="PANTHER" id="PTHR33397">
    <property type="entry name" value="UPF0331 PROTEIN YUTE"/>
    <property type="match status" value="1"/>
</dbReference>
<dbReference type="Gene3D" id="1.20.120.580">
    <property type="entry name" value="bsu32300-like"/>
    <property type="match status" value="1"/>
</dbReference>
<keyword evidence="2" id="KW-0540">Nuclease</keyword>
<dbReference type="PATRIC" id="fig|36861.3.peg.765"/>
<dbReference type="InterPro" id="IPR052379">
    <property type="entry name" value="Type_VII_TA_RNase"/>
</dbReference>
<dbReference type="Pfam" id="PF01934">
    <property type="entry name" value="HepT-like"/>
    <property type="match status" value="1"/>
</dbReference>
<keyword evidence="6" id="KW-1185">Reference proteome</keyword>
<dbReference type="InterPro" id="IPR037038">
    <property type="entry name" value="HepT-like_sf"/>
</dbReference>
<dbReference type="RefSeq" id="WP_059753515.1">
    <property type="nucleotide sequence ID" value="NZ_LDUG01000018.1"/>
</dbReference>
<dbReference type="NCBIfam" id="NF047751">
    <property type="entry name" value="HepT_toxin"/>
    <property type="match status" value="1"/>
</dbReference>
<dbReference type="PANTHER" id="PTHR33397:SF3">
    <property type="entry name" value="MRNA NUCLEASE HEPT"/>
    <property type="match status" value="1"/>
</dbReference>
<reference evidence="5 6" key="1">
    <citation type="journal article" date="2015" name="Appl. Environ. Microbiol.">
        <title>Aerobic and Anaerobic Thiosulfate Oxidation by a Cold-Adapted, Subglacial Chemoautotroph.</title>
        <authorList>
            <person name="Harrold Z.R."/>
            <person name="Skidmore M.L."/>
            <person name="Hamilton T.L."/>
            <person name="Desch L."/>
            <person name="Amada K."/>
            <person name="van Gelder W."/>
            <person name="Glover K."/>
            <person name="Roden E.E."/>
            <person name="Boyd E.S."/>
        </authorList>
    </citation>
    <scope>NUCLEOTIDE SEQUENCE [LARGE SCALE GENOMIC DNA]</scope>
    <source>
        <strain evidence="5 6">RG</strain>
    </source>
</reference>
<evidence type="ECO:0000256" key="3">
    <source>
        <dbReference type="ARBA" id="ARBA00022801"/>
    </source>
</evidence>
<dbReference type="GO" id="GO:0016787">
    <property type="term" value="F:hydrolase activity"/>
    <property type="evidence" value="ECO:0007669"/>
    <property type="project" value="UniProtKB-KW"/>
</dbReference>
<keyword evidence="3" id="KW-0378">Hydrolase</keyword>
<evidence type="ECO:0000256" key="2">
    <source>
        <dbReference type="ARBA" id="ARBA00022722"/>
    </source>
</evidence>
<evidence type="ECO:0000256" key="4">
    <source>
        <dbReference type="ARBA" id="ARBA00024207"/>
    </source>
</evidence>